<feature type="region of interest" description="Disordered" evidence="1">
    <location>
        <begin position="211"/>
        <end position="230"/>
    </location>
</feature>
<dbReference type="Proteomes" id="UP000032141">
    <property type="component" value="Chromosome C5"/>
</dbReference>
<dbReference type="OMA" id="CESSYNP"/>
<organism evidence="3 4">
    <name type="scientific">Brassica oleracea var. oleracea</name>
    <dbReference type="NCBI Taxonomy" id="109376"/>
    <lineage>
        <taxon>Eukaryota</taxon>
        <taxon>Viridiplantae</taxon>
        <taxon>Streptophyta</taxon>
        <taxon>Embryophyta</taxon>
        <taxon>Tracheophyta</taxon>
        <taxon>Spermatophyta</taxon>
        <taxon>Magnoliopsida</taxon>
        <taxon>eudicotyledons</taxon>
        <taxon>Gunneridae</taxon>
        <taxon>Pentapetalae</taxon>
        <taxon>rosids</taxon>
        <taxon>malvids</taxon>
        <taxon>Brassicales</taxon>
        <taxon>Brassicaceae</taxon>
        <taxon>Brassiceae</taxon>
        <taxon>Brassica</taxon>
    </lineage>
</organism>
<evidence type="ECO:0000256" key="1">
    <source>
        <dbReference type="SAM" id="MobiDB-lite"/>
    </source>
</evidence>
<dbReference type="eggNOG" id="ENOG502QWP8">
    <property type="taxonomic scope" value="Eukaryota"/>
</dbReference>
<dbReference type="EnsemblPlants" id="Bo5g082480.1">
    <property type="protein sequence ID" value="Bo5g082480.1"/>
    <property type="gene ID" value="Bo5g082480"/>
</dbReference>
<dbReference type="Pfam" id="PF24925">
    <property type="entry name" value="DUF7746"/>
    <property type="match status" value="1"/>
</dbReference>
<evidence type="ECO:0000313" key="3">
    <source>
        <dbReference type="EnsemblPlants" id="Bo5g082480.1"/>
    </source>
</evidence>
<reference evidence="3" key="2">
    <citation type="submission" date="2015-03" db="UniProtKB">
        <authorList>
            <consortium name="EnsemblPlants"/>
        </authorList>
    </citation>
    <scope>IDENTIFICATION</scope>
</reference>
<reference evidence="3 4" key="1">
    <citation type="journal article" date="2014" name="Genome Biol.">
        <title>Transcriptome and methylome profiling reveals relics of genome dominance in the mesopolyploid Brassica oleracea.</title>
        <authorList>
            <person name="Parkin I.A."/>
            <person name="Koh C."/>
            <person name="Tang H."/>
            <person name="Robinson S.J."/>
            <person name="Kagale S."/>
            <person name="Clarke W.E."/>
            <person name="Town C.D."/>
            <person name="Nixon J."/>
            <person name="Krishnakumar V."/>
            <person name="Bidwell S.L."/>
            <person name="Denoeud F."/>
            <person name="Belcram H."/>
            <person name="Links M.G."/>
            <person name="Just J."/>
            <person name="Clarke C."/>
            <person name="Bender T."/>
            <person name="Huebert T."/>
            <person name="Mason A.S."/>
            <person name="Pires J.C."/>
            <person name="Barker G."/>
            <person name="Moore J."/>
            <person name="Walley P.G."/>
            <person name="Manoli S."/>
            <person name="Batley J."/>
            <person name="Edwards D."/>
            <person name="Nelson M.N."/>
            <person name="Wang X."/>
            <person name="Paterson A.H."/>
            <person name="King G."/>
            <person name="Bancroft I."/>
            <person name="Chalhoub B."/>
            <person name="Sharpe A.G."/>
        </authorList>
    </citation>
    <scope>NUCLEOTIDE SEQUENCE</scope>
    <source>
        <strain evidence="3 4">cv. TO1000</strain>
    </source>
</reference>
<feature type="domain" description="DUF7746" evidence="2">
    <location>
        <begin position="336"/>
        <end position="415"/>
    </location>
</feature>
<keyword evidence="4" id="KW-1185">Reference proteome</keyword>
<dbReference type="PANTHER" id="PTHR33054:SF9">
    <property type="entry name" value="CCHC-TYPE DOMAIN-CONTAINING PROTEIN"/>
    <property type="match status" value="1"/>
</dbReference>
<dbReference type="AlphaFoldDB" id="A0A0D3CG75"/>
<name>A0A0D3CG75_BRAOL</name>
<dbReference type="PANTHER" id="PTHR33054">
    <property type="entry name" value="CCHC-TYPE DOMAIN-CONTAINING PROTEIN"/>
    <property type="match status" value="1"/>
</dbReference>
<dbReference type="InterPro" id="IPR056648">
    <property type="entry name" value="DUF7746"/>
</dbReference>
<sequence>MIEGSIPIALIFRVHYKAMTSAFSSKVKLSSKKGETLLLQTDLSRSNSVIPRSIQWRDINLPDEWVLEGAVQQKLPAPQESIEPNTLRLKHIEQFRDGKVKLSFIRNNQDRIDEYLCESSYNPETIDLGRVSQLGHDFPREEKNMKFRPRFSTSDIPNSVLRNVNFQSQIPKLVYSAENDLSQNEFITKSEPTMNLITNRNKTPEWETLANASNPIPMESPSEKKNKSPMFKPFQISNSSVKTYQDTNLEFIRALQSQLSKAEIGDSSMPHISDIPDTPTPKIQINTLANDSDISECSDQNSVPKINRLYWQNHHVRQLISAPDLGQIQPIEQSRFNSSSVYDWNIDGISEYNILSFLQNMTMAANAYRTQIGNEDKTVAELLIAGFSGQLKGWWDNYLTNQQQTEILDSIKTDEDNVPILDNLGNPQQDAVATLIIAITLHFIGDPSVLTDKNDELLSNLKCKKLSDFQW</sequence>
<protein>
    <recommendedName>
        <fullName evidence="2">DUF7746 domain-containing protein</fullName>
    </recommendedName>
</protein>
<accession>A0A0D3CG75</accession>
<proteinExistence type="predicted"/>
<evidence type="ECO:0000313" key="4">
    <source>
        <dbReference type="Proteomes" id="UP000032141"/>
    </source>
</evidence>
<evidence type="ECO:0000259" key="2">
    <source>
        <dbReference type="Pfam" id="PF24925"/>
    </source>
</evidence>
<dbReference type="HOGENOM" id="CLU_580552_0_0_1"/>
<dbReference type="Gramene" id="Bo5g082480.1">
    <property type="protein sequence ID" value="Bo5g082480.1"/>
    <property type="gene ID" value="Bo5g082480"/>
</dbReference>